<dbReference type="InterPro" id="IPR015797">
    <property type="entry name" value="NUDIX_hydrolase-like_dom_sf"/>
</dbReference>
<dbReference type="PROSITE" id="PS51462">
    <property type="entry name" value="NUDIX"/>
    <property type="match status" value="1"/>
</dbReference>
<comment type="caution">
    <text evidence="3">The sequence shown here is derived from an EMBL/GenBank/DDBJ whole genome shotgun (WGS) entry which is preliminary data.</text>
</comment>
<dbReference type="PANTHER" id="PTHR43736">
    <property type="entry name" value="ADP-RIBOSE PYROPHOSPHATASE"/>
    <property type="match status" value="1"/>
</dbReference>
<organism evidence="3 4">
    <name type="scientific">Aeromicrobium fastidiosum</name>
    <dbReference type="NCBI Taxonomy" id="52699"/>
    <lineage>
        <taxon>Bacteria</taxon>
        <taxon>Bacillati</taxon>
        <taxon>Actinomycetota</taxon>
        <taxon>Actinomycetes</taxon>
        <taxon>Propionibacteriales</taxon>
        <taxon>Nocardioidaceae</taxon>
        <taxon>Aeromicrobium</taxon>
    </lineage>
</organism>
<name>A0A641AH76_9ACTN</name>
<evidence type="ECO:0000256" key="1">
    <source>
        <dbReference type="ARBA" id="ARBA00005582"/>
    </source>
</evidence>
<sequence>MTLRDDAHDVLTSWSSSDPEQRRLRQVYLDHLERHADAMSRDCHPDHLTASALIVSADHSRVLLTLHRRLGRWLQTGGHCEPVDETLAQAALREGREESGIADLAIDREPVLLSLHEVPSCGPIRPSHHLDVQYVAVAPAGAQEVISDESDDLAWFAADDLPEGTDQSVRDLIAAATTRLRGRP</sequence>
<dbReference type="SUPFAM" id="SSF55811">
    <property type="entry name" value="Nudix"/>
    <property type="match status" value="1"/>
</dbReference>
<dbReference type="PANTHER" id="PTHR43736:SF1">
    <property type="entry name" value="DIHYDRONEOPTERIN TRIPHOSPHATE DIPHOSPHATASE"/>
    <property type="match status" value="1"/>
</dbReference>
<dbReference type="AlphaFoldDB" id="A0A641AH76"/>
<dbReference type="CDD" id="cd03674">
    <property type="entry name" value="NUDIX_Hydrolase"/>
    <property type="match status" value="1"/>
</dbReference>
<dbReference type="Gene3D" id="3.90.79.10">
    <property type="entry name" value="Nucleoside Triphosphate Pyrophosphohydrolase"/>
    <property type="match status" value="1"/>
</dbReference>
<dbReference type="InterPro" id="IPR000086">
    <property type="entry name" value="NUDIX_hydrolase_dom"/>
</dbReference>
<proteinExistence type="inferred from homology"/>
<evidence type="ECO:0000313" key="3">
    <source>
        <dbReference type="EMBL" id="KAA1373041.1"/>
    </source>
</evidence>
<dbReference type="EMBL" id="SDPP02000006">
    <property type="protein sequence ID" value="KAA1373041.1"/>
    <property type="molecule type" value="Genomic_DNA"/>
</dbReference>
<accession>A0A641AH76</accession>
<reference evidence="3" key="1">
    <citation type="submission" date="2019-09" db="EMBL/GenBank/DDBJ databases">
        <authorList>
            <person name="Li J."/>
        </authorList>
    </citation>
    <scope>NUCLEOTIDE SEQUENCE [LARGE SCALE GENOMIC DNA]</scope>
    <source>
        <strain evidence="3">NRBC 14897</strain>
    </source>
</reference>
<gene>
    <name evidence="3" type="ORF">ESP62_018310</name>
</gene>
<dbReference type="RefSeq" id="WP_129185250.1">
    <property type="nucleotide sequence ID" value="NZ_JAGIOG010000001.1"/>
</dbReference>
<evidence type="ECO:0000259" key="2">
    <source>
        <dbReference type="PROSITE" id="PS51462"/>
    </source>
</evidence>
<comment type="similarity">
    <text evidence="1">Belongs to the Nudix hydrolase family.</text>
</comment>
<dbReference type="Proteomes" id="UP001515100">
    <property type="component" value="Unassembled WGS sequence"/>
</dbReference>
<dbReference type="GO" id="GO:0016787">
    <property type="term" value="F:hydrolase activity"/>
    <property type="evidence" value="ECO:0007669"/>
    <property type="project" value="UniProtKB-KW"/>
</dbReference>
<evidence type="ECO:0000313" key="4">
    <source>
        <dbReference type="Proteomes" id="UP001515100"/>
    </source>
</evidence>
<feature type="domain" description="Nudix hydrolase" evidence="2">
    <location>
        <begin position="45"/>
        <end position="182"/>
    </location>
</feature>
<dbReference type="OrthoDB" id="129709at2"/>
<keyword evidence="3" id="KW-0378">Hydrolase</keyword>
<protein>
    <submittedName>
        <fullName evidence="3">NUDIX hydrolase</fullName>
    </submittedName>
</protein>
<dbReference type="Pfam" id="PF00293">
    <property type="entry name" value="NUDIX"/>
    <property type="match status" value="1"/>
</dbReference>
<keyword evidence="4" id="KW-1185">Reference proteome</keyword>